<sequence>MTPAPGPSAPLPSSQRLMKLAVAGAALLVVAGGAAFYYASKGTKSANPGESITVTINDSACDPNEITVPAGRSTFRIVNNSNRALEWEILDGVMVLEERENIVPGFTQTMQAKLKAGTYDITCGLLSNPRGTLHVTPSAESEAEAARPALVSFIGPLAEFQVFMVTQANALVKATQALDEAVKAGDLEKARQSYQKARAPYKQIEPMADLFADLHNSINPVADYLEKREDDPGFTGFHRIEYGLYAKNSVDGLAPVSDKLLADVTALKDRIRGLRIPPEQIAKGASRLVGQIADSKVTTGEDHYSQTDLLDFEANVAGVSRMMALLKPVAVQAAPLVVSDIDSRLTDTNSALTALKGADGYPAYDKVDADTRKVLAQKMQSLAEAIGKLNAAVGLE</sequence>
<accession>A0A2P7AMN8</accession>
<dbReference type="PANTHER" id="PTHR39192">
    <property type="entry name" value="IRON UPTAKE SYSTEM COMPONENT EFEO"/>
    <property type="match status" value="1"/>
</dbReference>
<feature type="domain" description="EfeO-type cupredoxin-like" evidence="6">
    <location>
        <begin position="31"/>
        <end position="134"/>
    </location>
</feature>
<dbReference type="InterPro" id="IPR008972">
    <property type="entry name" value="Cupredoxin"/>
</dbReference>
<dbReference type="InterPro" id="IPR028096">
    <property type="entry name" value="EfeO_Cupredoxin"/>
</dbReference>
<keyword evidence="4" id="KW-0472">Membrane</keyword>
<evidence type="ECO:0000256" key="2">
    <source>
        <dbReference type="ARBA" id="ARBA00005989"/>
    </source>
</evidence>
<organism evidence="7 8">
    <name type="scientific">Phyllobacterium endophyticum</name>
    <dbReference type="NCBI Taxonomy" id="1149773"/>
    <lineage>
        <taxon>Bacteria</taxon>
        <taxon>Pseudomonadati</taxon>
        <taxon>Pseudomonadota</taxon>
        <taxon>Alphaproteobacteria</taxon>
        <taxon>Hyphomicrobiales</taxon>
        <taxon>Phyllobacteriaceae</taxon>
        <taxon>Phyllobacterium</taxon>
    </lineage>
</organism>
<comment type="caution">
    <text evidence="7">The sequence shown here is derived from an EMBL/GenBank/DDBJ whole genome shotgun (WGS) entry which is preliminary data.</text>
</comment>
<evidence type="ECO:0000259" key="6">
    <source>
        <dbReference type="Pfam" id="PF13473"/>
    </source>
</evidence>
<dbReference type="Proteomes" id="UP000241158">
    <property type="component" value="Unassembled WGS sequence"/>
</dbReference>
<dbReference type="InterPro" id="IPR053377">
    <property type="entry name" value="Iron_uptake_EfeM/EfeO"/>
</dbReference>
<dbReference type="Gene3D" id="2.60.40.420">
    <property type="entry name" value="Cupredoxins - blue copper proteins"/>
    <property type="match status" value="1"/>
</dbReference>
<dbReference type="RefSeq" id="WP_106718919.1">
    <property type="nucleotide sequence ID" value="NZ_JACHXT010000005.1"/>
</dbReference>
<proteinExistence type="inferred from homology"/>
<keyword evidence="4" id="KW-1133">Transmembrane helix</keyword>
<dbReference type="PANTHER" id="PTHR39192:SF1">
    <property type="entry name" value="IRON UPTAKE SYSTEM COMPONENT EFEO"/>
    <property type="match status" value="1"/>
</dbReference>
<feature type="domain" description="Imelysin-like" evidence="5">
    <location>
        <begin position="164"/>
        <end position="386"/>
    </location>
</feature>
<dbReference type="GO" id="GO:0042597">
    <property type="term" value="C:periplasmic space"/>
    <property type="evidence" value="ECO:0007669"/>
    <property type="project" value="UniProtKB-SubCell"/>
</dbReference>
<dbReference type="Pfam" id="PF09375">
    <property type="entry name" value="Peptidase_M75"/>
    <property type="match status" value="1"/>
</dbReference>
<dbReference type="AlphaFoldDB" id="A0A2P7AMN8"/>
<dbReference type="Gene3D" id="1.20.1420.20">
    <property type="entry name" value="M75 peptidase, HXXE motif"/>
    <property type="match status" value="1"/>
</dbReference>
<dbReference type="NCBIfam" id="NF041757">
    <property type="entry name" value="EfeO"/>
    <property type="match status" value="1"/>
</dbReference>
<keyword evidence="8" id="KW-1185">Reference proteome</keyword>
<dbReference type="InterPro" id="IPR050894">
    <property type="entry name" value="EfeM/EfeO_iron_uptake"/>
</dbReference>
<dbReference type="CDD" id="cd14656">
    <property type="entry name" value="Imelysin-like_EfeO"/>
    <property type="match status" value="1"/>
</dbReference>
<protein>
    <submittedName>
        <fullName evidence="7">Multidrug DMT transporter permease</fullName>
    </submittedName>
</protein>
<evidence type="ECO:0000256" key="3">
    <source>
        <dbReference type="ARBA" id="ARBA00022729"/>
    </source>
</evidence>
<evidence type="ECO:0000256" key="4">
    <source>
        <dbReference type="SAM" id="Phobius"/>
    </source>
</evidence>
<reference evidence="8" key="1">
    <citation type="submission" date="2017-11" db="EMBL/GenBank/DDBJ databases">
        <authorList>
            <person name="Kuznetsova I."/>
            <person name="Sazanova A."/>
            <person name="Chirak E."/>
            <person name="Safronova V."/>
            <person name="Willems A."/>
        </authorList>
    </citation>
    <scope>NUCLEOTIDE SEQUENCE [LARGE SCALE GENOMIC DNA]</scope>
    <source>
        <strain evidence="8">PEPV15</strain>
    </source>
</reference>
<comment type="similarity">
    <text evidence="2">Belongs to the EfeM/EfeO family.</text>
</comment>
<dbReference type="InterPro" id="IPR034981">
    <property type="entry name" value="Imelysin-like_EfeO/Algp7"/>
</dbReference>
<dbReference type="InterPro" id="IPR018976">
    <property type="entry name" value="Imelysin-like"/>
</dbReference>
<name>A0A2P7AMN8_9HYPH</name>
<dbReference type="OrthoDB" id="7348379at2"/>
<dbReference type="NCBIfam" id="NF007697">
    <property type="entry name" value="PRK10378.1"/>
    <property type="match status" value="1"/>
</dbReference>
<feature type="transmembrane region" description="Helical" evidence="4">
    <location>
        <begin position="20"/>
        <end position="39"/>
    </location>
</feature>
<evidence type="ECO:0000256" key="1">
    <source>
        <dbReference type="ARBA" id="ARBA00004418"/>
    </source>
</evidence>
<evidence type="ECO:0000313" key="7">
    <source>
        <dbReference type="EMBL" id="PSH55477.1"/>
    </source>
</evidence>
<dbReference type="SUPFAM" id="SSF49503">
    <property type="entry name" value="Cupredoxins"/>
    <property type="match status" value="1"/>
</dbReference>
<comment type="subcellular location">
    <subcellularLocation>
        <location evidence="1">Periplasm</location>
    </subcellularLocation>
</comment>
<evidence type="ECO:0000313" key="8">
    <source>
        <dbReference type="Proteomes" id="UP000241158"/>
    </source>
</evidence>
<keyword evidence="4" id="KW-0812">Transmembrane</keyword>
<keyword evidence="3" id="KW-0732">Signal</keyword>
<dbReference type="InterPro" id="IPR038352">
    <property type="entry name" value="Imelysin_sf"/>
</dbReference>
<evidence type="ECO:0000259" key="5">
    <source>
        <dbReference type="Pfam" id="PF09375"/>
    </source>
</evidence>
<gene>
    <name evidence="7" type="ORF">CU100_22805</name>
</gene>
<dbReference type="Pfam" id="PF13473">
    <property type="entry name" value="Cupredoxin_1"/>
    <property type="match status" value="1"/>
</dbReference>
<dbReference type="EMBL" id="PGGN01000005">
    <property type="protein sequence ID" value="PSH55477.1"/>
    <property type="molecule type" value="Genomic_DNA"/>
</dbReference>